<keyword evidence="9 11" id="KW-0472">Membrane</keyword>
<evidence type="ECO:0000256" key="1">
    <source>
        <dbReference type="ARBA" id="ARBA00004377"/>
    </source>
</evidence>
<comment type="caution">
    <text evidence="13">The sequence shown here is derived from an EMBL/GenBank/DDBJ whole genome shotgun (WGS) entry which is preliminary data.</text>
</comment>
<dbReference type="InterPro" id="IPR013545">
    <property type="entry name" value="T2SS_protein-GspG_C"/>
</dbReference>
<dbReference type="PROSITE" id="PS00409">
    <property type="entry name" value="PROKAR_NTER_METHYL"/>
    <property type="match status" value="1"/>
</dbReference>
<keyword evidence="4" id="KW-1003">Cell membrane</keyword>
<keyword evidence="8 11" id="KW-1133">Transmembrane helix</keyword>
<dbReference type="Proteomes" id="UP000295793">
    <property type="component" value="Unassembled WGS sequence"/>
</dbReference>
<dbReference type="Gene3D" id="3.30.700.10">
    <property type="entry name" value="Glycoprotein, Type 4 Pilin"/>
    <property type="match status" value="1"/>
</dbReference>
<feature type="transmembrane region" description="Helical" evidence="11">
    <location>
        <begin position="12"/>
        <end position="34"/>
    </location>
</feature>
<comment type="similarity">
    <text evidence="2">Belongs to the GSP G family.</text>
</comment>
<dbReference type="GO" id="GO:0005886">
    <property type="term" value="C:plasma membrane"/>
    <property type="evidence" value="ECO:0007669"/>
    <property type="project" value="UniProtKB-SubCell"/>
</dbReference>
<gene>
    <name evidence="13" type="ORF">BCF53_103202</name>
</gene>
<evidence type="ECO:0000256" key="4">
    <source>
        <dbReference type="ARBA" id="ARBA00022475"/>
    </source>
</evidence>
<evidence type="ECO:0000256" key="7">
    <source>
        <dbReference type="ARBA" id="ARBA00022692"/>
    </source>
</evidence>
<protein>
    <recommendedName>
        <fullName evidence="3">Type II secretion system core protein G</fullName>
    </recommendedName>
</protein>
<proteinExistence type="inferred from homology"/>
<evidence type="ECO:0000256" key="10">
    <source>
        <dbReference type="SAM" id="MobiDB-lite"/>
    </source>
</evidence>
<evidence type="ECO:0000256" key="9">
    <source>
        <dbReference type="ARBA" id="ARBA00023136"/>
    </source>
</evidence>
<dbReference type="InterPro" id="IPR012902">
    <property type="entry name" value="N_methyl_site"/>
</dbReference>
<keyword evidence="7 11" id="KW-0812">Transmembrane</keyword>
<dbReference type="PRINTS" id="PR00813">
    <property type="entry name" value="BCTERIALGSPG"/>
</dbReference>
<feature type="region of interest" description="Disordered" evidence="10">
    <location>
        <begin position="119"/>
        <end position="140"/>
    </location>
</feature>
<evidence type="ECO:0000256" key="6">
    <source>
        <dbReference type="ARBA" id="ARBA00022519"/>
    </source>
</evidence>
<dbReference type="PANTHER" id="PTHR30093">
    <property type="entry name" value="GENERAL SECRETION PATHWAY PROTEIN G"/>
    <property type="match status" value="1"/>
</dbReference>
<evidence type="ECO:0000259" key="12">
    <source>
        <dbReference type="Pfam" id="PF08334"/>
    </source>
</evidence>
<dbReference type="EMBL" id="SLZR01000003">
    <property type="protein sequence ID" value="TCS42541.1"/>
    <property type="molecule type" value="Genomic_DNA"/>
</dbReference>
<name>A0A4R3IBA1_9GAMM</name>
<dbReference type="InterPro" id="IPR000983">
    <property type="entry name" value="Bac_GSPG_pilin"/>
</dbReference>
<sequence length="140" mass="15079">MLVMNKNKGFTLIELMVVLVILGIIMGLVVPNVVGRGDEARVTAAQTDIKTISQALEMYRLHNSHYPSTDQGLEALVAKPSGDPEPKNWRGPYLSQAPMDPWQSEYGYINESGTPEVISYGADGSEGGEGINADISSANL</sequence>
<dbReference type="InterPro" id="IPR010054">
    <property type="entry name" value="Type2_sec_GspG"/>
</dbReference>
<evidence type="ECO:0000256" key="11">
    <source>
        <dbReference type="SAM" id="Phobius"/>
    </source>
</evidence>
<evidence type="ECO:0000256" key="8">
    <source>
        <dbReference type="ARBA" id="ARBA00022989"/>
    </source>
</evidence>
<dbReference type="InterPro" id="IPR045584">
    <property type="entry name" value="Pilin-like"/>
</dbReference>
<dbReference type="SUPFAM" id="SSF54523">
    <property type="entry name" value="Pili subunits"/>
    <property type="match status" value="1"/>
</dbReference>
<comment type="subcellular location">
    <subcellularLocation>
        <location evidence="1">Cell inner membrane</location>
        <topology evidence="1">Single-pass membrane protein</topology>
    </subcellularLocation>
</comment>
<dbReference type="Pfam" id="PF07963">
    <property type="entry name" value="N_methyl"/>
    <property type="match status" value="1"/>
</dbReference>
<evidence type="ECO:0000313" key="13">
    <source>
        <dbReference type="EMBL" id="TCS42541.1"/>
    </source>
</evidence>
<feature type="domain" description="Type II secretion system protein GspG C-terminal" evidence="12">
    <location>
        <begin position="32"/>
        <end position="137"/>
    </location>
</feature>
<organism evidence="13 14">
    <name type="scientific">Reinekea marinisedimentorum</name>
    <dbReference type="NCBI Taxonomy" id="230495"/>
    <lineage>
        <taxon>Bacteria</taxon>
        <taxon>Pseudomonadati</taxon>
        <taxon>Pseudomonadota</taxon>
        <taxon>Gammaproteobacteria</taxon>
        <taxon>Oceanospirillales</taxon>
        <taxon>Saccharospirillaceae</taxon>
        <taxon>Reinekea</taxon>
    </lineage>
</organism>
<dbReference type="Pfam" id="PF08334">
    <property type="entry name" value="T2SSG"/>
    <property type="match status" value="1"/>
</dbReference>
<dbReference type="NCBIfam" id="TIGR02532">
    <property type="entry name" value="IV_pilin_GFxxxE"/>
    <property type="match status" value="1"/>
</dbReference>
<keyword evidence="5" id="KW-0488">Methylation</keyword>
<evidence type="ECO:0000256" key="2">
    <source>
        <dbReference type="ARBA" id="ARBA00009984"/>
    </source>
</evidence>
<dbReference type="GO" id="GO:0015627">
    <property type="term" value="C:type II protein secretion system complex"/>
    <property type="evidence" value="ECO:0007669"/>
    <property type="project" value="InterPro"/>
</dbReference>
<reference evidence="13 14" key="1">
    <citation type="submission" date="2019-03" db="EMBL/GenBank/DDBJ databases">
        <title>Genomic Encyclopedia of Archaeal and Bacterial Type Strains, Phase II (KMG-II): from individual species to whole genera.</title>
        <authorList>
            <person name="Goeker M."/>
        </authorList>
    </citation>
    <scope>NUCLEOTIDE SEQUENCE [LARGE SCALE GENOMIC DNA]</scope>
    <source>
        <strain evidence="13 14">DSM 15388</strain>
    </source>
</reference>
<dbReference type="PANTHER" id="PTHR30093:SF44">
    <property type="entry name" value="TYPE II SECRETION SYSTEM CORE PROTEIN G"/>
    <property type="match status" value="1"/>
</dbReference>
<accession>A0A4R3IBA1</accession>
<dbReference type="AlphaFoldDB" id="A0A4R3IBA1"/>
<keyword evidence="14" id="KW-1185">Reference proteome</keyword>
<evidence type="ECO:0000256" key="5">
    <source>
        <dbReference type="ARBA" id="ARBA00022481"/>
    </source>
</evidence>
<evidence type="ECO:0000313" key="14">
    <source>
        <dbReference type="Proteomes" id="UP000295793"/>
    </source>
</evidence>
<keyword evidence="6" id="KW-0997">Cell inner membrane</keyword>
<dbReference type="GO" id="GO:0015628">
    <property type="term" value="P:protein secretion by the type II secretion system"/>
    <property type="evidence" value="ECO:0007669"/>
    <property type="project" value="InterPro"/>
</dbReference>
<dbReference type="NCBIfam" id="TIGR01710">
    <property type="entry name" value="typeII_sec_gspG"/>
    <property type="match status" value="1"/>
</dbReference>
<evidence type="ECO:0000256" key="3">
    <source>
        <dbReference type="ARBA" id="ARBA00020042"/>
    </source>
</evidence>